<dbReference type="RefSeq" id="WP_346053180.1">
    <property type="nucleotide sequence ID" value="NZ_JAYGII010000049.1"/>
</dbReference>
<protein>
    <submittedName>
        <fullName evidence="1">Uncharacterized protein</fullName>
    </submittedName>
</protein>
<evidence type="ECO:0000313" key="2">
    <source>
        <dbReference type="Proteomes" id="UP001302316"/>
    </source>
</evidence>
<feature type="non-terminal residue" evidence="1">
    <location>
        <position position="1"/>
    </location>
</feature>
<accession>A0AAP6MNH6</accession>
<gene>
    <name evidence="1" type="ORF">VCB98_12865</name>
</gene>
<sequence>ALGRSFLRMSKRETPMTLRYWEKVGGTIVEEFSAIPRGQNDGARILDAVIIPDGPKMRAKKSEVEIEGKDIIVVQTKAKRLGMYLMGQVVFSAELMKRYKPRSIKSVALCKRGDSVLEPLLEAYENVEVVIDSA</sequence>
<dbReference type="AlphaFoldDB" id="A0AAP6MNH6"/>
<proteinExistence type="predicted"/>
<dbReference type="EMBL" id="JAYGII010000049">
    <property type="protein sequence ID" value="MEA5446711.1"/>
    <property type="molecule type" value="Genomic_DNA"/>
</dbReference>
<dbReference type="Proteomes" id="UP001302316">
    <property type="component" value="Unassembled WGS sequence"/>
</dbReference>
<evidence type="ECO:0000313" key="1">
    <source>
        <dbReference type="EMBL" id="MEA5446711.1"/>
    </source>
</evidence>
<name>A0AAP6MNH6_9GAMM</name>
<keyword evidence="2" id="KW-1185">Reference proteome</keyword>
<comment type="caution">
    <text evidence="1">The sequence shown here is derived from an EMBL/GenBank/DDBJ whole genome shotgun (WGS) entry which is preliminary data.</text>
</comment>
<reference evidence="1 2" key="1">
    <citation type="submission" date="2023-12" db="EMBL/GenBank/DDBJ databases">
        <title>Whole-genome sequencing of halo(alkali)philic microorganisms from hypersaline lakes.</title>
        <authorList>
            <person name="Sorokin D.Y."/>
            <person name="Merkel A.Y."/>
            <person name="Messina E."/>
            <person name="Yakimov M."/>
        </authorList>
    </citation>
    <scope>NUCLEOTIDE SEQUENCE [LARGE SCALE GENOMIC DNA]</scope>
    <source>
        <strain evidence="1 2">AB-CW1</strain>
    </source>
</reference>
<organism evidence="1 2">
    <name type="scientific">Natronospira elongata</name>
    <dbReference type="NCBI Taxonomy" id="3110268"/>
    <lineage>
        <taxon>Bacteria</taxon>
        <taxon>Pseudomonadati</taxon>
        <taxon>Pseudomonadota</taxon>
        <taxon>Gammaproteobacteria</taxon>
        <taxon>Natronospirales</taxon>
        <taxon>Natronospiraceae</taxon>
        <taxon>Natronospira</taxon>
    </lineage>
</organism>